<proteinExistence type="predicted"/>
<accession>A0A9X4KMC4</accession>
<organism evidence="2 3">
    <name type="scientific">Cohnella ginsengisoli</name>
    <dbReference type="NCBI Taxonomy" id="425004"/>
    <lineage>
        <taxon>Bacteria</taxon>
        <taxon>Bacillati</taxon>
        <taxon>Bacillota</taxon>
        <taxon>Bacilli</taxon>
        <taxon>Bacillales</taxon>
        <taxon>Paenibacillaceae</taxon>
        <taxon>Cohnella</taxon>
    </lineage>
</organism>
<feature type="transmembrane region" description="Helical" evidence="1">
    <location>
        <begin position="239"/>
        <end position="259"/>
    </location>
</feature>
<dbReference type="EMBL" id="JAPDHZ010000008">
    <property type="protein sequence ID" value="MDG0794753.1"/>
    <property type="molecule type" value="Genomic_DNA"/>
</dbReference>
<dbReference type="RefSeq" id="WP_277568482.1">
    <property type="nucleotide sequence ID" value="NZ_JAPDHZ010000008.1"/>
</dbReference>
<feature type="transmembrane region" description="Helical" evidence="1">
    <location>
        <begin position="60"/>
        <end position="85"/>
    </location>
</feature>
<evidence type="ECO:0000313" key="3">
    <source>
        <dbReference type="Proteomes" id="UP001153387"/>
    </source>
</evidence>
<protein>
    <recommendedName>
        <fullName evidence="4">DUF4129 domain-containing protein</fullName>
    </recommendedName>
</protein>
<reference evidence="2 3" key="1">
    <citation type="submission" date="2022-10" db="EMBL/GenBank/DDBJ databases">
        <title>Comparative genomic analysis of Cohnella hashimotonis sp. nov., isolated from the International Space Station.</title>
        <authorList>
            <person name="Simpson A."/>
            <person name="Venkateswaran K."/>
        </authorList>
    </citation>
    <scope>NUCLEOTIDE SEQUENCE [LARGE SCALE GENOMIC DNA]</scope>
    <source>
        <strain evidence="2 3">DSM 18997</strain>
    </source>
</reference>
<evidence type="ECO:0008006" key="4">
    <source>
        <dbReference type="Google" id="ProtNLM"/>
    </source>
</evidence>
<comment type="caution">
    <text evidence="2">The sequence shown here is derived from an EMBL/GenBank/DDBJ whole genome shotgun (WGS) entry which is preliminary data.</text>
</comment>
<keyword evidence="1" id="KW-1133">Transmembrane helix</keyword>
<evidence type="ECO:0000313" key="2">
    <source>
        <dbReference type="EMBL" id="MDG0794753.1"/>
    </source>
</evidence>
<name>A0A9X4KMC4_9BACL</name>
<keyword evidence="1" id="KW-0812">Transmembrane</keyword>
<feature type="transmembrane region" description="Helical" evidence="1">
    <location>
        <begin position="130"/>
        <end position="146"/>
    </location>
</feature>
<dbReference type="AlphaFoldDB" id="A0A9X4KMC4"/>
<keyword evidence="3" id="KW-1185">Reference proteome</keyword>
<feature type="transmembrane region" description="Helical" evidence="1">
    <location>
        <begin position="106"/>
        <end position="124"/>
    </location>
</feature>
<sequence length="433" mass="47532">MKLIIRSLADALAFYPLLLALHAQAGLALPKVGWIALAWLSAAIGRALPAMLRGKLPASLVHLALIAASTAAACAANWRLLWLLLPLGILSWIARLDWARTVRCSVAVGLHAIVLAAASPLGIAGYAKPLLLSAGIVWLAAAFYFMQAKSLAEAGLHAGLVTRRLAVAGKRYLALWGIIVVLVFLPFAGLPIWPQVARLIRWLLSFVPAGQPAPQPTPQPEPSAPPPVFPPQEGGTGRFWIWLEYALYVVLALLALAVVNRLARRYLLNAVWWRRIVDRVAAWYDRLLAGRRPVETDLGYTEERESLLQGEKLLGRLFARNRSKARRALRREEWTAMSAEDRVRSLYAAVLADAIQEGYAHRESLTPSETIGAIEKWRGLNEAPSGRAAETASRGWLARMSGPLGELYGRARYGGRVKPEEADRIGAEFPWKT</sequence>
<dbReference type="Proteomes" id="UP001153387">
    <property type="component" value="Unassembled WGS sequence"/>
</dbReference>
<keyword evidence="1" id="KW-0472">Membrane</keyword>
<evidence type="ECO:0000256" key="1">
    <source>
        <dbReference type="SAM" id="Phobius"/>
    </source>
</evidence>
<feature type="transmembrane region" description="Helical" evidence="1">
    <location>
        <begin position="173"/>
        <end position="193"/>
    </location>
</feature>
<gene>
    <name evidence="2" type="ORF">OMP38_30950</name>
</gene>